<dbReference type="Gene3D" id="3.30.70.20">
    <property type="match status" value="1"/>
</dbReference>
<dbReference type="AlphaFoldDB" id="A0A644XRA8"/>
<reference evidence="2" key="1">
    <citation type="submission" date="2019-08" db="EMBL/GenBank/DDBJ databases">
        <authorList>
            <person name="Kucharzyk K."/>
            <person name="Murdoch R.W."/>
            <person name="Higgins S."/>
            <person name="Loffler F."/>
        </authorList>
    </citation>
    <scope>NUCLEOTIDE SEQUENCE</scope>
</reference>
<evidence type="ECO:0000313" key="2">
    <source>
        <dbReference type="EMBL" id="MPM18665.1"/>
    </source>
</evidence>
<dbReference type="SUPFAM" id="SSF54862">
    <property type="entry name" value="4Fe-4S ferredoxins"/>
    <property type="match status" value="1"/>
</dbReference>
<dbReference type="InterPro" id="IPR017900">
    <property type="entry name" value="4Fe4S_Fe_S_CS"/>
</dbReference>
<name>A0A644XRA8_9ZZZZ</name>
<dbReference type="PANTHER" id="PTHR43122">
    <property type="entry name" value="FERREDOXIN SUBUNIT OF PYRUVATE:FLAVODOXIN OXIDOREDUCTASE-RELATED"/>
    <property type="match status" value="1"/>
</dbReference>
<evidence type="ECO:0000259" key="1">
    <source>
        <dbReference type="PROSITE" id="PS51379"/>
    </source>
</evidence>
<feature type="domain" description="4Fe-4S ferredoxin-type" evidence="1">
    <location>
        <begin position="38"/>
        <end position="67"/>
    </location>
</feature>
<comment type="caution">
    <text evidence="2">The sequence shown here is derived from an EMBL/GenBank/DDBJ whole genome shotgun (WGS) entry which is preliminary data.</text>
</comment>
<accession>A0A644XRA8</accession>
<dbReference type="EMBL" id="VSSQ01003027">
    <property type="protein sequence ID" value="MPM18665.1"/>
    <property type="molecule type" value="Genomic_DNA"/>
</dbReference>
<dbReference type="PROSITE" id="PS00198">
    <property type="entry name" value="4FE4S_FER_1"/>
    <property type="match status" value="1"/>
</dbReference>
<organism evidence="2">
    <name type="scientific">bioreactor metagenome</name>
    <dbReference type="NCBI Taxonomy" id="1076179"/>
    <lineage>
        <taxon>unclassified sequences</taxon>
        <taxon>metagenomes</taxon>
        <taxon>ecological metagenomes</taxon>
    </lineage>
</organism>
<proteinExistence type="predicted"/>
<gene>
    <name evidence="2" type="ORF">SDC9_65078</name>
</gene>
<dbReference type="PROSITE" id="PS51379">
    <property type="entry name" value="4FE4S_FER_2"/>
    <property type="match status" value="2"/>
</dbReference>
<sequence>MNKAVIAFERCKECHYCMRFCPKKLIKPGDKLNKSGYYVPVIDEEGCTGCATCARICPEGAITVERGE</sequence>
<dbReference type="InterPro" id="IPR017896">
    <property type="entry name" value="4Fe4S_Fe-S-bd"/>
</dbReference>
<dbReference type="PANTHER" id="PTHR43122:SF2">
    <property type="entry name" value="FERREDOXIN SUBUNIT OF PYRUVATE:FLAVODOXIN OXIDOREDUCTASE"/>
    <property type="match status" value="1"/>
</dbReference>
<protein>
    <recommendedName>
        <fullName evidence="1">4Fe-4S ferredoxin-type domain-containing protein</fullName>
    </recommendedName>
</protein>
<feature type="domain" description="4Fe-4S ferredoxin-type" evidence="1">
    <location>
        <begin position="2"/>
        <end position="31"/>
    </location>
</feature>
<dbReference type="Pfam" id="PF12838">
    <property type="entry name" value="Fer4_7"/>
    <property type="match status" value="1"/>
</dbReference>